<dbReference type="EMBL" id="LFJN01000007">
    <property type="protein sequence ID" value="KPI42526.1"/>
    <property type="molecule type" value="Genomic_DNA"/>
</dbReference>
<accession>A0A0N1H7K9</accession>
<proteinExistence type="predicted"/>
<protein>
    <submittedName>
        <fullName evidence="1">Uncharacterized protein</fullName>
    </submittedName>
</protein>
<sequence>MSALINPFLVQPGFGPTAQQSPNVSSPFPFLPPTYHFSPLPNASMKPPLEFELSLPLRCRPRFNCVGVCAPFPPGEDVPGDLESGGAPYERVVEVGLKGVFVVVRVVGDVSAVCAAIESEVFVVIVRGWEVVEAEFVVVAEVVVLTEAVTVFAVGYVGGVRGAEGGEEV</sequence>
<dbReference type="GeneID" id="28741915"/>
<comment type="caution">
    <text evidence="1">The sequence shown here is derived from an EMBL/GenBank/DDBJ whole genome shotgun (WGS) entry which is preliminary data.</text>
</comment>
<reference evidence="1 2" key="1">
    <citation type="submission" date="2015-06" db="EMBL/GenBank/DDBJ databases">
        <title>Draft genome of the ant-associated black yeast Phialophora attae CBS 131958.</title>
        <authorList>
            <person name="Moreno L.F."/>
            <person name="Stielow B.J."/>
            <person name="de Hoog S."/>
            <person name="Vicente V.A."/>
            <person name="Weiss V.A."/>
            <person name="de Vries M."/>
            <person name="Cruz L.M."/>
            <person name="Souza E.M."/>
        </authorList>
    </citation>
    <scope>NUCLEOTIDE SEQUENCE [LARGE SCALE GENOMIC DNA]</scope>
    <source>
        <strain evidence="1 2">CBS 131958</strain>
    </source>
</reference>
<evidence type="ECO:0000313" key="1">
    <source>
        <dbReference type="EMBL" id="KPI42526.1"/>
    </source>
</evidence>
<gene>
    <name evidence="1" type="ORF">AB675_9497</name>
</gene>
<dbReference type="VEuPathDB" id="FungiDB:AB675_9497"/>
<dbReference type="Proteomes" id="UP000038010">
    <property type="component" value="Unassembled WGS sequence"/>
</dbReference>
<dbReference type="AlphaFoldDB" id="A0A0N1H7K9"/>
<keyword evidence="2" id="KW-1185">Reference proteome</keyword>
<evidence type="ECO:0000313" key="2">
    <source>
        <dbReference type="Proteomes" id="UP000038010"/>
    </source>
</evidence>
<name>A0A0N1H7K9_9EURO</name>
<dbReference type="RefSeq" id="XP_018002489.1">
    <property type="nucleotide sequence ID" value="XM_018150035.1"/>
</dbReference>
<organism evidence="1 2">
    <name type="scientific">Cyphellophora attinorum</name>
    <dbReference type="NCBI Taxonomy" id="1664694"/>
    <lineage>
        <taxon>Eukaryota</taxon>
        <taxon>Fungi</taxon>
        <taxon>Dikarya</taxon>
        <taxon>Ascomycota</taxon>
        <taxon>Pezizomycotina</taxon>
        <taxon>Eurotiomycetes</taxon>
        <taxon>Chaetothyriomycetidae</taxon>
        <taxon>Chaetothyriales</taxon>
        <taxon>Cyphellophoraceae</taxon>
        <taxon>Cyphellophora</taxon>
    </lineage>
</organism>